<dbReference type="EMBL" id="GL448599">
    <property type="protein sequence ID" value="EFN84115.1"/>
    <property type="molecule type" value="Genomic_DNA"/>
</dbReference>
<reference evidence="1 2" key="1">
    <citation type="journal article" date="2010" name="Science">
        <title>Genomic comparison of the ants Camponotus floridanus and Harpegnathos saltator.</title>
        <authorList>
            <person name="Bonasio R."/>
            <person name="Zhang G."/>
            <person name="Ye C."/>
            <person name="Mutti N.S."/>
            <person name="Fang X."/>
            <person name="Qin N."/>
            <person name="Donahue G."/>
            <person name="Yang P."/>
            <person name="Li Q."/>
            <person name="Li C."/>
            <person name="Zhang P."/>
            <person name="Huang Z."/>
            <person name="Berger S.L."/>
            <person name="Reinberg D."/>
            <person name="Wang J."/>
            <person name="Liebig J."/>
        </authorList>
    </citation>
    <scope>NUCLEOTIDE SEQUENCE [LARGE SCALE GENOMIC DNA]</scope>
    <source>
        <strain evidence="1 2">R22 G/1</strain>
    </source>
</reference>
<evidence type="ECO:0000313" key="1">
    <source>
        <dbReference type="EMBL" id="EFN84115.1"/>
    </source>
</evidence>
<gene>
    <name evidence="1" type="ORF">EAI_08476</name>
</gene>
<dbReference type="AlphaFoldDB" id="E2BJL5"/>
<keyword evidence="2" id="KW-1185">Reference proteome</keyword>
<organism evidence="2">
    <name type="scientific">Harpegnathos saltator</name>
    <name type="common">Jerdon's jumping ant</name>
    <dbReference type="NCBI Taxonomy" id="610380"/>
    <lineage>
        <taxon>Eukaryota</taxon>
        <taxon>Metazoa</taxon>
        <taxon>Ecdysozoa</taxon>
        <taxon>Arthropoda</taxon>
        <taxon>Hexapoda</taxon>
        <taxon>Insecta</taxon>
        <taxon>Pterygota</taxon>
        <taxon>Neoptera</taxon>
        <taxon>Endopterygota</taxon>
        <taxon>Hymenoptera</taxon>
        <taxon>Apocrita</taxon>
        <taxon>Aculeata</taxon>
        <taxon>Formicoidea</taxon>
        <taxon>Formicidae</taxon>
        <taxon>Ponerinae</taxon>
        <taxon>Ponerini</taxon>
        <taxon>Harpegnathos</taxon>
    </lineage>
</organism>
<dbReference type="InParanoid" id="E2BJL5"/>
<evidence type="ECO:0000313" key="2">
    <source>
        <dbReference type="Proteomes" id="UP000008237"/>
    </source>
</evidence>
<accession>E2BJL5</accession>
<dbReference type="Proteomes" id="UP000008237">
    <property type="component" value="Unassembled WGS sequence"/>
</dbReference>
<protein>
    <submittedName>
        <fullName evidence="1">Uncharacterized protein</fullName>
    </submittedName>
</protein>
<sequence>MSDVEVDATQTNYYIPECDECFEEPYKMSDVKMNVAQTNYYMPECDECFEGPYKMERRNIPESYRATRIPEPCHATRILRRSDISLPNMSKNDCFIKAVPTFVDLQGFIIRKRFIVKEAAILRNGTILSHYISTSPMPWEFLTRSEKSRACWVTDNHHGLRWGDGTVKYCKAK</sequence>
<name>E2BJL5_HARSA</name>
<proteinExistence type="predicted"/>